<comment type="caution">
    <text evidence="1">The sequence shown here is derived from an EMBL/GenBank/DDBJ whole genome shotgun (WGS) entry which is preliminary data.</text>
</comment>
<dbReference type="EMBL" id="PYAV01000003">
    <property type="protein sequence ID" value="PSL50461.1"/>
    <property type="molecule type" value="Genomic_DNA"/>
</dbReference>
<proteinExistence type="predicted"/>
<accession>A0A2P8HW44</accession>
<sequence length="70" mass="8192">MHTKKLKHQSLVRDEELGTHYQWGLPVEVYCLQTFQSKAFGRPQAYSALHITIQGKCYPRRNILLFGCVR</sequence>
<reference evidence="1 2" key="1">
    <citation type="submission" date="2018-03" db="EMBL/GenBank/DDBJ databases">
        <title>Genomic Encyclopedia of Type Strains, Phase III (KMG-III): the genomes of soil and plant-associated and newly described type strains.</title>
        <authorList>
            <person name="Whitman W."/>
        </authorList>
    </citation>
    <scope>NUCLEOTIDE SEQUENCE [LARGE SCALE GENOMIC DNA]</scope>
    <source>
        <strain evidence="1 2">CGMCC 1.07653</strain>
    </source>
</reference>
<protein>
    <submittedName>
        <fullName evidence="1">Uncharacterized protein</fullName>
    </submittedName>
</protein>
<dbReference type="RefSeq" id="WP_146139903.1">
    <property type="nucleotide sequence ID" value="NZ_PYAV01000003.1"/>
</dbReference>
<dbReference type="AlphaFoldDB" id="A0A2P8HW44"/>
<evidence type="ECO:0000313" key="2">
    <source>
        <dbReference type="Proteomes" id="UP000242310"/>
    </source>
</evidence>
<name>A0A2P8HW44_9BACI</name>
<dbReference type="Proteomes" id="UP000242310">
    <property type="component" value="Unassembled WGS sequence"/>
</dbReference>
<gene>
    <name evidence="1" type="ORF">B0H94_10372</name>
</gene>
<dbReference type="OrthoDB" id="2885676at2"/>
<organism evidence="1 2">
    <name type="scientific">Salsuginibacillus halophilus</name>
    <dbReference type="NCBI Taxonomy" id="517424"/>
    <lineage>
        <taxon>Bacteria</taxon>
        <taxon>Bacillati</taxon>
        <taxon>Bacillota</taxon>
        <taxon>Bacilli</taxon>
        <taxon>Bacillales</taxon>
        <taxon>Bacillaceae</taxon>
        <taxon>Salsuginibacillus</taxon>
    </lineage>
</organism>
<evidence type="ECO:0000313" key="1">
    <source>
        <dbReference type="EMBL" id="PSL50461.1"/>
    </source>
</evidence>
<keyword evidence="2" id="KW-1185">Reference proteome</keyword>